<dbReference type="Proteomes" id="UP001066455">
    <property type="component" value="Unassembled WGS sequence"/>
</dbReference>
<dbReference type="InterPro" id="IPR025906">
    <property type="entry name" value="YjfB_motility"/>
</dbReference>
<dbReference type="Pfam" id="PF14070">
    <property type="entry name" value="YjfB_motility"/>
    <property type="match status" value="1"/>
</dbReference>
<evidence type="ECO:0000313" key="1">
    <source>
        <dbReference type="EMBL" id="MCY9281877.1"/>
    </source>
</evidence>
<proteinExistence type="predicted"/>
<evidence type="ECO:0000313" key="2">
    <source>
        <dbReference type="Proteomes" id="UP001066455"/>
    </source>
</evidence>
<dbReference type="EMBL" id="JALAXI010000016">
    <property type="protein sequence ID" value="MCY9281877.1"/>
    <property type="molecule type" value="Genomic_DNA"/>
</dbReference>
<name>A0AA90EQG7_9BACI</name>
<gene>
    <name evidence="1" type="ORF">MOE73_17565</name>
</gene>
<reference evidence="1" key="1">
    <citation type="submission" date="2022-02" db="EMBL/GenBank/DDBJ databases">
        <title>Crop Bioprotection Bacillus Genome Sequencing.</title>
        <authorList>
            <person name="Dunlap C."/>
        </authorList>
    </citation>
    <scope>NUCLEOTIDE SEQUENCE</scope>
    <source>
        <strain evidence="1">T20C14</strain>
    </source>
</reference>
<sequence length="57" mass="6122">MDIAVLSMAMSQAALYQNVQMSLTKTALDTAEQSAQQLVDMVQAPHPVSGHHIDLKG</sequence>
<organism evidence="1 2">
    <name type="scientific">Bacillus haynesii</name>
    <dbReference type="NCBI Taxonomy" id="1925021"/>
    <lineage>
        <taxon>Bacteria</taxon>
        <taxon>Bacillati</taxon>
        <taxon>Bacillota</taxon>
        <taxon>Bacilli</taxon>
        <taxon>Bacillales</taxon>
        <taxon>Bacillaceae</taxon>
        <taxon>Bacillus</taxon>
    </lineage>
</organism>
<dbReference type="AlphaFoldDB" id="A0AA90EQG7"/>
<comment type="caution">
    <text evidence="1">The sequence shown here is derived from an EMBL/GenBank/DDBJ whole genome shotgun (WGS) entry which is preliminary data.</text>
</comment>
<accession>A0AA90EQG7</accession>
<protein>
    <submittedName>
        <fullName evidence="1">YjfB family protein</fullName>
    </submittedName>
</protein>